<accession>A0A248LL81</accession>
<evidence type="ECO:0000313" key="2">
    <source>
        <dbReference type="Proteomes" id="UP000197424"/>
    </source>
</evidence>
<organism evidence="1 2">
    <name type="scientific">Laribacter hongkongensis</name>
    <dbReference type="NCBI Taxonomy" id="168471"/>
    <lineage>
        <taxon>Bacteria</taxon>
        <taxon>Pseudomonadati</taxon>
        <taxon>Pseudomonadota</taxon>
        <taxon>Betaproteobacteria</taxon>
        <taxon>Neisseriales</taxon>
        <taxon>Aquaspirillaceae</taxon>
        <taxon>Laribacter</taxon>
    </lineage>
</organism>
<evidence type="ECO:0000313" key="1">
    <source>
        <dbReference type="EMBL" id="ASJ24923.1"/>
    </source>
</evidence>
<dbReference type="EMBL" id="CP022115">
    <property type="protein sequence ID" value="ASJ24923.1"/>
    <property type="molecule type" value="Genomic_DNA"/>
</dbReference>
<dbReference type="Proteomes" id="UP000197424">
    <property type="component" value="Chromosome"/>
</dbReference>
<sequence length="44" mass="4505">MTALSVPGRFRAAPAISASAYPDGPGCIAAGWLHARSPHQSAAW</sequence>
<dbReference type="AlphaFoldDB" id="A0A248LL81"/>
<reference evidence="2" key="1">
    <citation type="submission" date="2017-06" db="EMBL/GenBank/DDBJ databases">
        <title>Whole genome sequence of Laribacter hongkongensis LHGZ1.</title>
        <authorList>
            <person name="Chen D."/>
            <person name="Wu H."/>
            <person name="Chen J."/>
        </authorList>
    </citation>
    <scope>NUCLEOTIDE SEQUENCE [LARGE SCALE GENOMIC DNA]</scope>
    <source>
        <strain evidence="2">LHGZ1</strain>
    </source>
</reference>
<protein>
    <submittedName>
        <fullName evidence="1">Uncharacterized protein</fullName>
    </submittedName>
</protein>
<gene>
    <name evidence="1" type="ORF">LHGZ1_2092</name>
</gene>
<proteinExistence type="predicted"/>
<name>A0A248LL81_9NEIS</name>